<dbReference type="AlphaFoldDB" id="A0A6A6DYJ6"/>
<dbReference type="EMBL" id="ML994636">
    <property type="protein sequence ID" value="KAF2184747.1"/>
    <property type="molecule type" value="Genomic_DNA"/>
</dbReference>
<gene>
    <name evidence="1" type="ORF">K469DRAFT_708491</name>
</gene>
<protein>
    <submittedName>
        <fullName evidence="1">Uncharacterized protein</fullName>
    </submittedName>
</protein>
<reference evidence="1" key="1">
    <citation type="journal article" date="2020" name="Stud. Mycol.">
        <title>101 Dothideomycetes genomes: a test case for predicting lifestyles and emergence of pathogens.</title>
        <authorList>
            <person name="Haridas S."/>
            <person name="Albert R."/>
            <person name="Binder M."/>
            <person name="Bloem J."/>
            <person name="Labutti K."/>
            <person name="Salamov A."/>
            <person name="Andreopoulos B."/>
            <person name="Baker S."/>
            <person name="Barry K."/>
            <person name="Bills G."/>
            <person name="Bluhm B."/>
            <person name="Cannon C."/>
            <person name="Castanera R."/>
            <person name="Culley D."/>
            <person name="Daum C."/>
            <person name="Ezra D."/>
            <person name="Gonzalez J."/>
            <person name="Henrissat B."/>
            <person name="Kuo A."/>
            <person name="Liang C."/>
            <person name="Lipzen A."/>
            <person name="Lutzoni F."/>
            <person name="Magnuson J."/>
            <person name="Mondo S."/>
            <person name="Nolan M."/>
            <person name="Ohm R."/>
            <person name="Pangilinan J."/>
            <person name="Park H.-J."/>
            <person name="Ramirez L."/>
            <person name="Alfaro M."/>
            <person name="Sun H."/>
            <person name="Tritt A."/>
            <person name="Yoshinaga Y."/>
            <person name="Zwiers L.-H."/>
            <person name="Turgeon B."/>
            <person name="Goodwin S."/>
            <person name="Spatafora J."/>
            <person name="Crous P."/>
            <person name="Grigoriev I."/>
        </authorList>
    </citation>
    <scope>NUCLEOTIDE SEQUENCE</scope>
    <source>
        <strain evidence="1">CBS 207.26</strain>
    </source>
</reference>
<organism evidence="1 2">
    <name type="scientific">Zopfia rhizophila CBS 207.26</name>
    <dbReference type="NCBI Taxonomy" id="1314779"/>
    <lineage>
        <taxon>Eukaryota</taxon>
        <taxon>Fungi</taxon>
        <taxon>Dikarya</taxon>
        <taxon>Ascomycota</taxon>
        <taxon>Pezizomycotina</taxon>
        <taxon>Dothideomycetes</taxon>
        <taxon>Dothideomycetes incertae sedis</taxon>
        <taxon>Zopfiaceae</taxon>
        <taxon>Zopfia</taxon>
    </lineage>
</organism>
<dbReference type="OrthoDB" id="3920481at2759"/>
<sequence>MLSTDLNSSSTPQPSQSCYFSYIPSPSSRFSVETPSTTAVSSYCPETTADLSNPLLALRELPVPHQTSPAIMASNFLQLQTNAAYSRLSAQSLQHDASSNISNSSASPESCNPLPPILCCSRCRRNAAGPNSMVKVGLNSFYCTHCASMVGYNTG</sequence>
<name>A0A6A6DYJ6_9PEZI</name>
<dbReference type="Proteomes" id="UP000800200">
    <property type="component" value="Unassembled WGS sequence"/>
</dbReference>
<proteinExistence type="predicted"/>
<keyword evidence="2" id="KW-1185">Reference proteome</keyword>
<accession>A0A6A6DYJ6</accession>
<evidence type="ECO:0000313" key="2">
    <source>
        <dbReference type="Proteomes" id="UP000800200"/>
    </source>
</evidence>
<evidence type="ECO:0000313" key="1">
    <source>
        <dbReference type="EMBL" id="KAF2184747.1"/>
    </source>
</evidence>